<sequence>MTVHSRTPSPRRMPVGATALLSLVLCGALQACGGGNTPVVQTPTPAPTTDEPKPVADQPVIRCAP</sequence>
<accession>A0A857J9F9</accession>
<dbReference type="KEGG" id="xyk:GT347_21735"/>
<evidence type="ECO:0000256" key="1">
    <source>
        <dbReference type="SAM" id="MobiDB-lite"/>
    </source>
</evidence>
<dbReference type="Proteomes" id="UP000464787">
    <property type="component" value="Chromosome"/>
</dbReference>
<evidence type="ECO:0000313" key="4">
    <source>
        <dbReference type="Proteomes" id="UP000464787"/>
    </source>
</evidence>
<evidence type="ECO:0000256" key="2">
    <source>
        <dbReference type="SAM" id="SignalP"/>
    </source>
</evidence>
<dbReference type="RefSeq" id="WP_160554178.1">
    <property type="nucleotide sequence ID" value="NZ_CP047650.1"/>
</dbReference>
<dbReference type="EMBL" id="CP047650">
    <property type="protein sequence ID" value="QHJ00368.1"/>
    <property type="molecule type" value="Genomic_DNA"/>
</dbReference>
<name>A0A857J9F9_9BURK</name>
<gene>
    <name evidence="3" type="ORF">GT347_21735</name>
</gene>
<evidence type="ECO:0000313" key="3">
    <source>
        <dbReference type="EMBL" id="QHJ00368.1"/>
    </source>
</evidence>
<feature type="region of interest" description="Disordered" evidence="1">
    <location>
        <begin position="35"/>
        <end position="65"/>
    </location>
</feature>
<keyword evidence="2" id="KW-0732">Signal</keyword>
<proteinExistence type="predicted"/>
<organism evidence="3 4">
    <name type="scientific">Xylophilus rhododendri</name>
    <dbReference type="NCBI Taxonomy" id="2697032"/>
    <lineage>
        <taxon>Bacteria</taxon>
        <taxon>Pseudomonadati</taxon>
        <taxon>Pseudomonadota</taxon>
        <taxon>Betaproteobacteria</taxon>
        <taxon>Burkholderiales</taxon>
        <taxon>Xylophilus</taxon>
    </lineage>
</organism>
<feature type="compositionally biased region" description="Low complexity" evidence="1">
    <location>
        <begin position="37"/>
        <end position="49"/>
    </location>
</feature>
<protein>
    <recommendedName>
        <fullName evidence="5">Lipoprotein</fullName>
    </recommendedName>
</protein>
<feature type="signal peptide" evidence="2">
    <location>
        <begin position="1"/>
        <end position="31"/>
    </location>
</feature>
<keyword evidence="4" id="KW-1185">Reference proteome</keyword>
<dbReference type="PROSITE" id="PS51257">
    <property type="entry name" value="PROKAR_LIPOPROTEIN"/>
    <property type="match status" value="1"/>
</dbReference>
<reference evidence="3 4" key="1">
    <citation type="submission" date="2020-01" db="EMBL/GenBank/DDBJ databases">
        <title>Genome sequencing of strain KACC 21265.</title>
        <authorList>
            <person name="Heo J."/>
            <person name="Kim S.-J."/>
            <person name="Kim J.-S."/>
            <person name="Hong S.-B."/>
            <person name="Kwon S.-W."/>
        </authorList>
    </citation>
    <scope>NUCLEOTIDE SEQUENCE [LARGE SCALE GENOMIC DNA]</scope>
    <source>
        <strain evidence="3 4">KACC 21265</strain>
    </source>
</reference>
<evidence type="ECO:0008006" key="5">
    <source>
        <dbReference type="Google" id="ProtNLM"/>
    </source>
</evidence>
<dbReference type="AlphaFoldDB" id="A0A857J9F9"/>
<feature type="chain" id="PRO_5032454154" description="Lipoprotein" evidence="2">
    <location>
        <begin position="32"/>
        <end position="65"/>
    </location>
</feature>